<feature type="region of interest" description="Disordered" evidence="1">
    <location>
        <begin position="13"/>
        <end position="36"/>
    </location>
</feature>
<reference evidence="3 4" key="1">
    <citation type="submission" date="2014-04" db="EMBL/GenBank/DDBJ databases">
        <authorList>
            <consortium name="DOE Joint Genome Institute"/>
            <person name="Kuo A."/>
            <person name="Gay G."/>
            <person name="Dore J."/>
            <person name="Kohler A."/>
            <person name="Nagy L.G."/>
            <person name="Floudas D."/>
            <person name="Copeland A."/>
            <person name="Barry K.W."/>
            <person name="Cichocki N."/>
            <person name="Veneault-Fourrey C."/>
            <person name="LaButti K."/>
            <person name="Lindquist E.A."/>
            <person name="Lipzen A."/>
            <person name="Lundell T."/>
            <person name="Morin E."/>
            <person name="Murat C."/>
            <person name="Sun H."/>
            <person name="Tunlid A."/>
            <person name="Henrissat B."/>
            <person name="Grigoriev I.V."/>
            <person name="Hibbett D.S."/>
            <person name="Martin F."/>
            <person name="Nordberg H.P."/>
            <person name="Cantor M.N."/>
            <person name="Hua S.X."/>
        </authorList>
    </citation>
    <scope>NUCLEOTIDE SEQUENCE [LARGE SCALE GENOMIC DNA]</scope>
    <source>
        <strain evidence="4">h7</strain>
    </source>
</reference>
<keyword evidence="2" id="KW-0812">Transmembrane</keyword>
<protein>
    <submittedName>
        <fullName evidence="3">Uncharacterized protein</fullName>
    </submittedName>
</protein>
<dbReference type="AlphaFoldDB" id="A0A0C3CGN4"/>
<feature type="compositionally biased region" description="Low complexity" evidence="1">
    <location>
        <begin position="159"/>
        <end position="169"/>
    </location>
</feature>
<keyword evidence="2" id="KW-0472">Membrane</keyword>
<accession>A0A0C3CGN4</accession>
<name>A0A0C3CGN4_HEBCY</name>
<evidence type="ECO:0000313" key="4">
    <source>
        <dbReference type="Proteomes" id="UP000053424"/>
    </source>
</evidence>
<dbReference type="Proteomes" id="UP000053424">
    <property type="component" value="Unassembled WGS sequence"/>
</dbReference>
<feature type="transmembrane region" description="Helical" evidence="2">
    <location>
        <begin position="55"/>
        <end position="77"/>
    </location>
</feature>
<keyword evidence="4" id="KW-1185">Reference proteome</keyword>
<keyword evidence="2" id="KW-1133">Transmembrane helix</keyword>
<organism evidence="3 4">
    <name type="scientific">Hebeloma cylindrosporum</name>
    <dbReference type="NCBI Taxonomy" id="76867"/>
    <lineage>
        <taxon>Eukaryota</taxon>
        <taxon>Fungi</taxon>
        <taxon>Dikarya</taxon>
        <taxon>Basidiomycota</taxon>
        <taxon>Agaricomycotina</taxon>
        <taxon>Agaricomycetes</taxon>
        <taxon>Agaricomycetidae</taxon>
        <taxon>Agaricales</taxon>
        <taxon>Agaricineae</taxon>
        <taxon>Hymenogastraceae</taxon>
        <taxon>Hebeloma</taxon>
    </lineage>
</organism>
<feature type="compositionally biased region" description="Low complexity" evidence="1">
    <location>
        <begin position="309"/>
        <end position="338"/>
    </location>
</feature>
<feature type="region of interest" description="Disordered" evidence="1">
    <location>
        <begin position="198"/>
        <end position="250"/>
    </location>
</feature>
<feature type="compositionally biased region" description="Low complexity" evidence="1">
    <location>
        <begin position="227"/>
        <end position="244"/>
    </location>
</feature>
<evidence type="ECO:0000313" key="3">
    <source>
        <dbReference type="EMBL" id="KIM42771.1"/>
    </source>
</evidence>
<feature type="compositionally biased region" description="Basic and acidic residues" evidence="1">
    <location>
        <begin position="139"/>
        <end position="152"/>
    </location>
</feature>
<feature type="compositionally biased region" description="Pro residues" evidence="1">
    <location>
        <begin position="201"/>
        <end position="210"/>
    </location>
</feature>
<proteinExistence type="predicted"/>
<reference evidence="4" key="2">
    <citation type="submission" date="2015-01" db="EMBL/GenBank/DDBJ databases">
        <title>Evolutionary Origins and Diversification of the Mycorrhizal Mutualists.</title>
        <authorList>
            <consortium name="DOE Joint Genome Institute"/>
            <consortium name="Mycorrhizal Genomics Consortium"/>
            <person name="Kohler A."/>
            <person name="Kuo A."/>
            <person name="Nagy L.G."/>
            <person name="Floudas D."/>
            <person name="Copeland A."/>
            <person name="Barry K.W."/>
            <person name="Cichocki N."/>
            <person name="Veneault-Fourrey C."/>
            <person name="LaButti K."/>
            <person name="Lindquist E.A."/>
            <person name="Lipzen A."/>
            <person name="Lundell T."/>
            <person name="Morin E."/>
            <person name="Murat C."/>
            <person name="Riley R."/>
            <person name="Ohm R."/>
            <person name="Sun H."/>
            <person name="Tunlid A."/>
            <person name="Henrissat B."/>
            <person name="Grigoriev I.V."/>
            <person name="Hibbett D.S."/>
            <person name="Martin F."/>
        </authorList>
    </citation>
    <scope>NUCLEOTIDE SEQUENCE [LARGE SCALE GENOMIC DNA]</scope>
    <source>
        <strain evidence="4">h7</strain>
    </source>
</reference>
<sequence>MLPPLFDVKRTPVNTHGLGSQPHLNHRADSPPEPTSTYVPHPHPLGQKSFNHLSIWAYLAIAFILLAVSTVFAYLIYTCYHSGKSRQRGTGGPWKRVPGIGTDGRAVRIGDKVVDVGEKVKLGGIRVGRAVRDLKGLGFGHDRKQSESETKMIRLPRPTASKTASSLSTTKAGSFDLDYNYVSSPPLVHAKEGPATCIPFHLPPPPPSPTPRYKRQMERQMSRGQYSPASPSPSARSILSPPRRNSNEEFDSNDIQFAPALNPFMTPPTGLLWNDPKLSPIHGSIITSSPAIGSGLSTPERPSFTGVASSRSPGTSGRSSKAPLSSSPSSSTTKPKYSGPERDRGAEWRT</sequence>
<dbReference type="OrthoDB" id="3065323at2759"/>
<dbReference type="HOGENOM" id="CLU_792397_0_0_1"/>
<feature type="region of interest" description="Disordered" evidence="1">
    <location>
        <begin position="289"/>
        <end position="350"/>
    </location>
</feature>
<gene>
    <name evidence="3" type="ORF">M413DRAFT_26767</name>
</gene>
<dbReference type="EMBL" id="KN831777">
    <property type="protein sequence ID" value="KIM42771.1"/>
    <property type="molecule type" value="Genomic_DNA"/>
</dbReference>
<feature type="compositionally biased region" description="Basic and acidic residues" evidence="1">
    <location>
        <begin position="339"/>
        <end position="350"/>
    </location>
</feature>
<evidence type="ECO:0000256" key="1">
    <source>
        <dbReference type="SAM" id="MobiDB-lite"/>
    </source>
</evidence>
<evidence type="ECO:0000256" key="2">
    <source>
        <dbReference type="SAM" id="Phobius"/>
    </source>
</evidence>
<feature type="region of interest" description="Disordered" evidence="1">
    <location>
        <begin position="139"/>
        <end position="169"/>
    </location>
</feature>